<evidence type="ECO:0000256" key="2">
    <source>
        <dbReference type="SAM" id="SignalP"/>
    </source>
</evidence>
<gene>
    <name evidence="3" type="ORF">Din_043758</name>
</gene>
<keyword evidence="2" id="KW-0732">Signal</keyword>
<protein>
    <submittedName>
        <fullName evidence="3">Uncharacterized protein</fullName>
    </submittedName>
</protein>
<feature type="compositionally biased region" description="Basic and acidic residues" evidence="1">
    <location>
        <begin position="54"/>
        <end position="64"/>
    </location>
</feature>
<name>A0A5B7C0A1_DAVIN</name>
<evidence type="ECO:0000313" key="3">
    <source>
        <dbReference type="EMBL" id="MPA74317.1"/>
    </source>
</evidence>
<reference evidence="3" key="1">
    <citation type="submission" date="2019-08" db="EMBL/GenBank/DDBJ databases">
        <title>Reference gene set and small RNA set construction with multiple tissues from Davidia involucrata Baill.</title>
        <authorList>
            <person name="Yang H."/>
            <person name="Zhou C."/>
            <person name="Li G."/>
            <person name="Wang J."/>
            <person name="Gao P."/>
            <person name="Wang M."/>
            <person name="Wang R."/>
            <person name="Zhao Y."/>
        </authorList>
    </citation>
    <scope>NUCLEOTIDE SEQUENCE</scope>
    <source>
        <tissue evidence="3">Mixed with DoveR01_LX</tissue>
    </source>
</reference>
<dbReference type="EMBL" id="GHES01043758">
    <property type="protein sequence ID" value="MPA74317.1"/>
    <property type="molecule type" value="Transcribed_RNA"/>
</dbReference>
<dbReference type="AlphaFoldDB" id="A0A5B7C0A1"/>
<feature type="chain" id="PRO_5022839816" evidence="2">
    <location>
        <begin position="26"/>
        <end position="101"/>
    </location>
</feature>
<accession>A0A5B7C0A1</accession>
<sequence length="101" mass="11632">MMRSSNIIFFFLLAIALYFVSQSISSSHPLTFPPGRRPLRELSMSSSNQPDQIKVNKEMKRSTNREGSTAIEYVSSYEDTEELRYHIDYHGVTTHPTPKHP</sequence>
<feature type="region of interest" description="Disordered" evidence="1">
    <location>
        <begin position="26"/>
        <end position="67"/>
    </location>
</feature>
<evidence type="ECO:0000256" key="1">
    <source>
        <dbReference type="SAM" id="MobiDB-lite"/>
    </source>
</evidence>
<proteinExistence type="predicted"/>
<feature type="signal peptide" evidence="2">
    <location>
        <begin position="1"/>
        <end position="25"/>
    </location>
</feature>
<organism evidence="3">
    <name type="scientific">Davidia involucrata</name>
    <name type="common">Dove tree</name>
    <dbReference type="NCBI Taxonomy" id="16924"/>
    <lineage>
        <taxon>Eukaryota</taxon>
        <taxon>Viridiplantae</taxon>
        <taxon>Streptophyta</taxon>
        <taxon>Embryophyta</taxon>
        <taxon>Tracheophyta</taxon>
        <taxon>Spermatophyta</taxon>
        <taxon>Magnoliopsida</taxon>
        <taxon>eudicotyledons</taxon>
        <taxon>Gunneridae</taxon>
        <taxon>Pentapetalae</taxon>
        <taxon>asterids</taxon>
        <taxon>Cornales</taxon>
        <taxon>Nyssaceae</taxon>
        <taxon>Davidia</taxon>
    </lineage>
</organism>